<dbReference type="Proteomes" id="UP001171751">
    <property type="component" value="Unassembled WGS sequence"/>
</dbReference>
<evidence type="ECO:0000256" key="4">
    <source>
        <dbReference type="ARBA" id="ARBA00022598"/>
    </source>
</evidence>
<comment type="caution">
    <text evidence="9">The sequence shown here is derived from an EMBL/GenBank/DDBJ whole genome shotgun (WGS) entry which is preliminary data.</text>
</comment>
<dbReference type="Gene3D" id="3.30.930.10">
    <property type="entry name" value="Bira Bifunctional Protein, Domain 2"/>
    <property type="match status" value="1"/>
</dbReference>
<dbReference type="Pfam" id="PF21948">
    <property type="entry name" value="LplA-B_cat"/>
    <property type="match status" value="1"/>
</dbReference>
<dbReference type="Gene3D" id="3.30.390.50">
    <property type="entry name" value="CO dehydrogenase flavoprotein, C-terminal domain"/>
    <property type="match status" value="1"/>
</dbReference>
<dbReference type="GO" id="GO:0009249">
    <property type="term" value="P:protein lipoylation"/>
    <property type="evidence" value="ECO:0007669"/>
    <property type="project" value="InterPro"/>
</dbReference>
<comment type="pathway">
    <text evidence="1">Protein modification; protein lipoylation via exogenous pathway; protein N(6)-(lipoyl)lysine from lipoate: step 2/2.</text>
</comment>
<comment type="catalytic activity">
    <reaction evidence="7">
        <text>L-lysyl-[lipoyl-carrier protein] + (R)-lipoate + ATP = N(6)-[(R)-lipoyl]-L-lysyl-[lipoyl-carrier protein] + AMP + diphosphate + H(+)</text>
        <dbReference type="Rhea" id="RHEA:49288"/>
        <dbReference type="Rhea" id="RHEA-COMP:10500"/>
        <dbReference type="Rhea" id="RHEA-COMP:10502"/>
        <dbReference type="ChEBI" id="CHEBI:15378"/>
        <dbReference type="ChEBI" id="CHEBI:29969"/>
        <dbReference type="ChEBI" id="CHEBI:30616"/>
        <dbReference type="ChEBI" id="CHEBI:33019"/>
        <dbReference type="ChEBI" id="CHEBI:83088"/>
        <dbReference type="ChEBI" id="CHEBI:83099"/>
        <dbReference type="ChEBI" id="CHEBI:456215"/>
        <dbReference type="EC" id="6.3.1.20"/>
    </reaction>
</comment>
<dbReference type="FunFam" id="3.30.930.10:FF:000072">
    <property type="entry name" value="Lipoate--protein ligase"/>
    <property type="match status" value="1"/>
</dbReference>
<organism evidence="9 10">
    <name type="scientific">Atopococcus tabaci</name>
    <dbReference type="NCBI Taxonomy" id="269774"/>
    <lineage>
        <taxon>Bacteria</taxon>
        <taxon>Bacillati</taxon>
        <taxon>Bacillota</taxon>
        <taxon>Bacilli</taxon>
        <taxon>Lactobacillales</taxon>
        <taxon>Carnobacteriaceae</taxon>
        <taxon>Atopococcus</taxon>
    </lineage>
</organism>
<dbReference type="PROSITE" id="PS51733">
    <property type="entry name" value="BPL_LPL_CATALYTIC"/>
    <property type="match status" value="1"/>
</dbReference>
<comment type="pathway">
    <text evidence="2">Protein modification; protein lipoylation via exogenous pathway; protein N(6)-(lipoyl)lysine from lipoate: step 1/2.</text>
</comment>
<evidence type="ECO:0000256" key="5">
    <source>
        <dbReference type="ARBA" id="ARBA00022741"/>
    </source>
</evidence>
<evidence type="ECO:0000256" key="6">
    <source>
        <dbReference type="ARBA" id="ARBA00022840"/>
    </source>
</evidence>
<feature type="domain" description="BPL/LPL catalytic" evidence="8">
    <location>
        <begin position="31"/>
        <end position="222"/>
    </location>
</feature>
<proteinExistence type="predicted"/>
<evidence type="ECO:0000256" key="2">
    <source>
        <dbReference type="ARBA" id="ARBA00005124"/>
    </source>
</evidence>
<dbReference type="EMBL" id="JAUNQW010000008">
    <property type="protein sequence ID" value="MDO5457263.1"/>
    <property type="molecule type" value="Genomic_DNA"/>
</dbReference>
<dbReference type="GO" id="GO:0005737">
    <property type="term" value="C:cytoplasm"/>
    <property type="evidence" value="ECO:0007669"/>
    <property type="project" value="TreeGrafter"/>
</dbReference>
<dbReference type="CDD" id="cd16443">
    <property type="entry name" value="LplA"/>
    <property type="match status" value="1"/>
</dbReference>
<dbReference type="GO" id="GO:0016979">
    <property type="term" value="F:lipoate-protein ligase activity"/>
    <property type="evidence" value="ECO:0007669"/>
    <property type="project" value="UniProtKB-EC"/>
</dbReference>
<dbReference type="AlphaFoldDB" id="A0AA43ZSR3"/>
<dbReference type="NCBIfam" id="TIGR00545">
    <property type="entry name" value="lipoyltrans"/>
    <property type="match status" value="1"/>
</dbReference>
<dbReference type="InterPro" id="IPR045864">
    <property type="entry name" value="aa-tRNA-synth_II/BPL/LPL"/>
</dbReference>
<dbReference type="SUPFAM" id="SSF82649">
    <property type="entry name" value="SufE/NifU"/>
    <property type="match status" value="1"/>
</dbReference>
<evidence type="ECO:0000313" key="10">
    <source>
        <dbReference type="Proteomes" id="UP001171751"/>
    </source>
</evidence>
<accession>A0AA43ZSR3</accession>
<gene>
    <name evidence="9" type="ORF">Q4F26_02875</name>
</gene>
<dbReference type="SUPFAM" id="SSF55681">
    <property type="entry name" value="Class II aaRS and biotin synthetases"/>
    <property type="match status" value="1"/>
</dbReference>
<evidence type="ECO:0000256" key="7">
    <source>
        <dbReference type="ARBA" id="ARBA00048037"/>
    </source>
</evidence>
<dbReference type="InterPro" id="IPR004562">
    <property type="entry name" value="LipoylTrfase_LipoateP_Ligase"/>
</dbReference>
<keyword evidence="5" id="KW-0547">Nucleotide-binding</keyword>
<dbReference type="EC" id="6.3.1.20" evidence="3"/>
<dbReference type="InterPro" id="IPR004143">
    <property type="entry name" value="BPL_LPL_catalytic"/>
</dbReference>
<dbReference type="PANTHER" id="PTHR12561">
    <property type="entry name" value="LIPOATE-PROTEIN LIGASE"/>
    <property type="match status" value="1"/>
</dbReference>
<dbReference type="PANTHER" id="PTHR12561:SF3">
    <property type="entry name" value="LIPOYLTRANSFERASE 1, MITOCHONDRIAL"/>
    <property type="match status" value="1"/>
</dbReference>
<dbReference type="InterPro" id="IPR019491">
    <property type="entry name" value="Lipoate_protein_ligase_C"/>
</dbReference>
<dbReference type="GO" id="GO:0005524">
    <property type="term" value="F:ATP binding"/>
    <property type="evidence" value="ECO:0007669"/>
    <property type="project" value="UniProtKB-KW"/>
</dbReference>
<evidence type="ECO:0000256" key="3">
    <source>
        <dbReference type="ARBA" id="ARBA00012367"/>
    </source>
</evidence>
<evidence type="ECO:0000256" key="1">
    <source>
        <dbReference type="ARBA" id="ARBA00005085"/>
    </source>
</evidence>
<evidence type="ECO:0000313" key="9">
    <source>
        <dbReference type="EMBL" id="MDO5457263.1"/>
    </source>
</evidence>
<dbReference type="GO" id="GO:0017118">
    <property type="term" value="F:lipoyltransferase activity"/>
    <property type="evidence" value="ECO:0007669"/>
    <property type="project" value="TreeGrafter"/>
</dbReference>
<keyword evidence="4 9" id="KW-0436">Ligase</keyword>
<evidence type="ECO:0000259" key="8">
    <source>
        <dbReference type="PROSITE" id="PS51733"/>
    </source>
</evidence>
<reference evidence="9" key="1">
    <citation type="submission" date="2023-07" db="EMBL/GenBank/DDBJ databases">
        <title>Between Cages and Wild: Unraveling the Impact of Captivity on Animal Microbiomes and Antimicrobial Resistance.</title>
        <authorList>
            <person name="Schmartz G.P."/>
            <person name="Rehner J."/>
            <person name="Schuff M.J."/>
            <person name="Becker S.L."/>
            <person name="Kravczyk M."/>
            <person name="Gurevich A."/>
            <person name="Francke R."/>
            <person name="Mueller R."/>
            <person name="Keller V."/>
            <person name="Keller A."/>
        </authorList>
    </citation>
    <scope>NUCLEOTIDE SEQUENCE</scope>
    <source>
        <strain evidence="9">S39M_St_73</strain>
    </source>
</reference>
<protein>
    <recommendedName>
        <fullName evidence="3">lipoate--protein ligase</fullName>
        <ecNumber evidence="3">6.3.1.20</ecNumber>
    </recommendedName>
</protein>
<name>A0AA43ZSR3_9LACT</name>
<sequence>MYYVKNERNGQEIHNPEINLAIEYYLLNEKHFDEPIVFFYINDDSIIVGKNQNTYEEVNIDYVEENNVKVVRRFSGGGAVYHDLGVLNFCFITKDDGKSFRNFKRFTQPIIDALHDMGVEGAELKGRNDLMINDQKFSGNAMYTSHGRMTAHGTLMLDSQIDAVVGALRPKKHKLESKGIKSVRSRVTNIKPFLDEQYQNINTKEFREMILLHLFEVERLEDVKEYVLTDEDWEEIDKFAEKYTANWKWNYGESPKFDLERSERFSVGTIEVKLNVEKGKISEIKIFGDFFGKGEISDVEERLTGIDYNAQSIRQALEKLDINHYIGDVAIDELVQLIY</sequence>
<dbReference type="Pfam" id="PF10437">
    <property type="entry name" value="Lip_prot_lig_C"/>
    <property type="match status" value="1"/>
</dbReference>
<keyword evidence="6" id="KW-0067">ATP-binding</keyword>
<keyword evidence="10" id="KW-1185">Reference proteome</keyword>